<dbReference type="AlphaFoldDB" id="A0A7W7PB94"/>
<gene>
    <name evidence="1" type="ORF">BJ976_001119</name>
</gene>
<sequence>MAAFKQSMALLGAVDRLTEVGIVVSDYKDHITPKDQTVAVEELRETGLLLTPLVPARSIVPKARLACDWLGRYEKGEPVATAYADLAGLIFERITA</sequence>
<name>A0A7W7PB94_9MICC</name>
<keyword evidence="2" id="KW-1185">Reference proteome</keyword>
<dbReference type="EMBL" id="JACHMC010000001">
    <property type="protein sequence ID" value="MBB4882768.1"/>
    <property type="molecule type" value="Genomic_DNA"/>
</dbReference>
<comment type="caution">
    <text evidence="1">The sequence shown here is derived from an EMBL/GenBank/DDBJ whole genome shotgun (WGS) entry which is preliminary data.</text>
</comment>
<evidence type="ECO:0000313" key="2">
    <source>
        <dbReference type="Proteomes" id="UP000560081"/>
    </source>
</evidence>
<proteinExistence type="predicted"/>
<evidence type="ECO:0000313" key="1">
    <source>
        <dbReference type="EMBL" id="MBB4882768.1"/>
    </source>
</evidence>
<dbReference type="RefSeq" id="WP_229667054.1">
    <property type="nucleotide sequence ID" value="NZ_BMLA01000001.1"/>
</dbReference>
<organism evidence="1 2">
    <name type="scientific">Micrococcus flavus</name>
    <dbReference type="NCBI Taxonomy" id="384602"/>
    <lineage>
        <taxon>Bacteria</taxon>
        <taxon>Bacillati</taxon>
        <taxon>Actinomycetota</taxon>
        <taxon>Actinomycetes</taxon>
        <taxon>Micrococcales</taxon>
        <taxon>Micrococcaceae</taxon>
        <taxon>Micrococcus</taxon>
    </lineage>
</organism>
<dbReference type="Proteomes" id="UP000560081">
    <property type="component" value="Unassembled WGS sequence"/>
</dbReference>
<accession>A0A7W7PB94</accession>
<reference evidence="1 2" key="1">
    <citation type="submission" date="2020-08" db="EMBL/GenBank/DDBJ databases">
        <title>Sequencing the genomes of 1000 actinobacteria strains.</title>
        <authorList>
            <person name="Klenk H.-P."/>
        </authorList>
    </citation>
    <scope>NUCLEOTIDE SEQUENCE [LARGE SCALE GENOMIC DNA]</scope>
    <source>
        <strain evidence="1 2">DSM 19079</strain>
    </source>
</reference>
<evidence type="ECO:0008006" key="3">
    <source>
        <dbReference type="Google" id="ProtNLM"/>
    </source>
</evidence>
<protein>
    <recommendedName>
        <fullName evidence="3">ParA family protein</fullName>
    </recommendedName>
</protein>